<dbReference type="Proteomes" id="UP000607197">
    <property type="component" value="Unassembled WGS sequence"/>
</dbReference>
<organism evidence="2 3">
    <name type="scientific">Halocalculus aciditolerans</name>
    <dbReference type="NCBI Taxonomy" id="1383812"/>
    <lineage>
        <taxon>Archaea</taxon>
        <taxon>Methanobacteriati</taxon>
        <taxon>Methanobacteriota</taxon>
        <taxon>Stenosarchaea group</taxon>
        <taxon>Halobacteria</taxon>
        <taxon>Halobacteriales</taxon>
        <taxon>Halobacteriaceae</taxon>
        <taxon>Halocalculus</taxon>
    </lineage>
</organism>
<feature type="compositionally biased region" description="Polar residues" evidence="1">
    <location>
        <begin position="1"/>
        <end position="12"/>
    </location>
</feature>
<dbReference type="OrthoDB" id="204334at2157"/>
<dbReference type="AlphaFoldDB" id="A0A830FGK9"/>
<reference evidence="2" key="1">
    <citation type="journal article" date="2014" name="Int. J. Syst. Evol. Microbiol.">
        <title>Complete genome sequence of Corynebacterium casei LMG S-19264T (=DSM 44701T), isolated from a smear-ripened cheese.</title>
        <authorList>
            <consortium name="US DOE Joint Genome Institute (JGI-PGF)"/>
            <person name="Walter F."/>
            <person name="Albersmeier A."/>
            <person name="Kalinowski J."/>
            <person name="Ruckert C."/>
        </authorList>
    </citation>
    <scope>NUCLEOTIDE SEQUENCE</scope>
    <source>
        <strain evidence="2">JCM 19596</strain>
    </source>
</reference>
<feature type="region of interest" description="Disordered" evidence="1">
    <location>
        <begin position="1"/>
        <end position="24"/>
    </location>
</feature>
<sequence>MSAGFLSSASSTKTEETDERGRFPLGLEFGGATVTFAVVDPDTLERLGGPDTETVPTDGRLSLGSEFANREVTLAILSDDRK</sequence>
<keyword evidence="3" id="KW-1185">Reference proteome</keyword>
<protein>
    <submittedName>
        <fullName evidence="2">Uncharacterized protein</fullName>
    </submittedName>
</protein>
<evidence type="ECO:0000313" key="2">
    <source>
        <dbReference type="EMBL" id="GGL73484.1"/>
    </source>
</evidence>
<dbReference type="EMBL" id="BMPG01000010">
    <property type="protein sequence ID" value="GGL73484.1"/>
    <property type="molecule type" value="Genomic_DNA"/>
</dbReference>
<proteinExistence type="predicted"/>
<reference evidence="2" key="2">
    <citation type="submission" date="2020-09" db="EMBL/GenBank/DDBJ databases">
        <authorList>
            <person name="Sun Q."/>
            <person name="Ohkuma M."/>
        </authorList>
    </citation>
    <scope>NUCLEOTIDE SEQUENCE</scope>
    <source>
        <strain evidence="2">JCM 19596</strain>
    </source>
</reference>
<gene>
    <name evidence="2" type="ORF">GCM10009039_34500</name>
</gene>
<evidence type="ECO:0000256" key="1">
    <source>
        <dbReference type="SAM" id="MobiDB-lite"/>
    </source>
</evidence>
<accession>A0A830FGK9</accession>
<name>A0A830FGK9_9EURY</name>
<evidence type="ECO:0000313" key="3">
    <source>
        <dbReference type="Proteomes" id="UP000607197"/>
    </source>
</evidence>
<comment type="caution">
    <text evidence="2">The sequence shown here is derived from an EMBL/GenBank/DDBJ whole genome shotgun (WGS) entry which is preliminary data.</text>
</comment>
<feature type="compositionally biased region" description="Basic and acidic residues" evidence="1">
    <location>
        <begin position="13"/>
        <end position="22"/>
    </location>
</feature>
<dbReference type="RefSeq" id="WP_188981062.1">
    <property type="nucleotide sequence ID" value="NZ_BMPG01000010.1"/>
</dbReference>